<gene>
    <name evidence="1" type="ORF">COLO4_01338</name>
</gene>
<dbReference type="Proteomes" id="UP000187203">
    <property type="component" value="Unassembled WGS sequence"/>
</dbReference>
<protein>
    <submittedName>
        <fullName evidence="1">Uncharacterized protein</fullName>
    </submittedName>
</protein>
<proteinExistence type="predicted"/>
<reference evidence="2" key="1">
    <citation type="submission" date="2013-09" db="EMBL/GenBank/DDBJ databases">
        <title>Corchorus olitorius genome sequencing.</title>
        <authorList>
            <person name="Alam M."/>
            <person name="Haque M.S."/>
            <person name="Islam M.S."/>
            <person name="Emdad E.M."/>
            <person name="Islam M.M."/>
            <person name="Ahmed B."/>
            <person name="Halim A."/>
            <person name="Hossen Q.M.M."/>
            <person name="Hossain M.Z."/>
            <person name="Ahmed R."/>
            <person name="Khan M.M."/>
            <person name="Islam R."/>
            <person name="Rashid M.M."/>
            <person name="Khan S.A."/>
            <person name="Rahman M.S."/>
            <person name="Alam M."/>
            <person name="Yahiya A.S."/>
            <person name="Khan M.S."/>
            <person name="Azam M.S."/>
            <person name="Haque T."/>
            <person name="Lashkar M.Z.H."/>
            <person name="Akhand A.I."/>
            <person name="Morshed G."/>
            <person name="Roy S."/>
            <person name="Uddin K.S."/>
            <person name="Rabeya T."/>
            <person name="Hossain A.S."/>
            <person name="Chowdhury A."/>
            <person name="Snigdha A.R."/>
            <person name="Mortoza M.S."/>
            <person name="Matin S.A."/>
            <person name="Hoque S.M.E."/>
            <person name="Islam M.K."/>
            <person name="Roy D.K."/>
            <person name="Haider R."/>
            <person name="Moosa M.M."/>
            <person name="Elias S.M."/>
            <person name="Hasan A.M."/>
            <person name="Jahan S."/>
            <person name="Shafiuddin M."/>
            <person name="Mahmood N."/>
            <person name="Shommy N.S."/>
        </authorList>
    </citation>
    <scope>NUCLEOTIDE SEQUENCE [LARGE SCALE GENOMIC DNA]</scope>
    <source>
        <strain evidence="2">cv. O-4</strain>
    </source>
</reference>
<organism evidence="1 2">
    <name type="scientific">Corchorus olitorius</name>
    <dbReference type="NCBI Taxonomy" id="93759"/>
    <lineage>
        <taxon>Eukaryota</taxon>
        <taxon>Viridiplantae</taxon>
        <taxon>Streptophyta</taxon>
        <taxon>Embryophyta</taxon>
        <taxon>Tracheophyta</taxon>
        <taxon>Spermatophyta</taxon>
        <taxon>Magnoliopsida</taxon>
        <taxon>eudicotyledons</taxon>
        <taxon>Gunneridae</taxon>
        <taxon>Pentapetalae</taxon>
        <taxon>rosids</taxon>
        <taxon>malvids</taxon>
        <taxon>Malvales</taxon>
        <taxon>Malvaceae</taxon>
        <taxon>Grewioideae</taxon>
        <taxon>Apeibeae</taxon>
        <taxon>Corchorus</taxon>
    </lineage>
</organism>
<evidence type="ECO:0000313" key="2">
    <source>
        <dbReference type="Proteomes" id="UP000187203"/>
    </source>
</evidence>
<dbReference type="EMBL" id="AWUE01003812">
    <property type="protein sequence ID" value="OMP13594.1"/>
    <property type="molecule type" value="Genomic_DNA"/>
</dbReference>
<name>A0A1R3L2L1_9ROSI</name>
<sequence>MAITARYQAGTAIILNAESVWVRLPAVLAYRCRRYGTAAD</sequence>
<evidence type="ECO:0000313" key="1">
    <source>
        <dbReference type="EMBL" id="OMP13594.1"/>
    </source>
</evidence>
<accession>A0A1R3L2L1</accession>
<comment type="caution">
    <text evidence="1">The sequence shown here is derived from an EMBL/GenBank/DDBJ whole genome shotgun (WGS) entry which is preliminary data.</text>
</comment>
<dbReference type="AlphaFoldDB" id="A0A1R3L2L1"/>
<keyword evidence="2" id="KW-1185">Reference proteome</keyword>